<organism evidence="2 3">
    <name type="scientific">Pseudolactococcus reticulitermitis</name>
    <dbReference type="NCBI Taxonomy" id="2025039"/>
    <lineage>
        <taxon>Bacteria</taxon>
        <taxon>Bacillati</taxon>
        <taxon>Bacillota</taxon>
        <taxon>Bacilli</taxon>
        <taxon>Lactobacillales</taxon>
        <taxon>Streptococcaceae</taxon>
        <taxon>Pseudolactococcus</taxon>
    </lineage>
</organism>
<keyword evidence="1" id="KW-1133">Transmembrane helix</keyword>
<gene>
    <name evidence="2" type="ORF">RsY01_409</name>
</gene>
<protein>
    <recommendedName>
        <fullName evidence="4">DUF2568 domain-containing protein</fullName>
    </recommendedName>
</protein>
<reference evidence="3" key="1">
    <citation type="submission" date="2017-08" db="EMBL/GenBank/DDBJ databases">
        <title>Draft genome sequence of Lactococcus sp. strain Rs-Y01, isolated from the gut of the lower termite Reticulitermes speratus.</title>
        <authorList>
            <person name="Ohkuma M."/>
            <person name="Yuki M."/>
        </authorList>
    </citation>
    <scope>NUCLEOTIDE SEQUENCE [LARGE SCALE GENOMIC DNA]</scope>
    <source>
        <strain evidence="3">Rs-Y01</strain>
    </source>
</reference>
<dbReference type="Proteomes" id="UP000218689">
    <property type="component" value="Unassembled WGS sequence"/>
</dbReference>
<feature type="transmembrane region" description="Helical" evidence="1">
    <location>
        <begin position="92"/>
        <end position="110"/>
    </location>
</feature>
<keyword evidence="1" id="KW-0812">Transmembrane</keyword>
<dbReference type="Pfam" id="PF10823">
    <property type="entry name" value="DUF2568"/>
    <property type="match status" value="1"/>
</dbReference>
<evidence type="ECO:0000256" key="1">
    <source>
        <dbReference type="SAM" id="Phobius"/>
    </source>
</evidence>
<evidence type="ECO:0008006" key="4">
    <source>
        <dbReference type="Google" id="ProtNLM"/>
    </source>
</evidence>
<keyword evidence="1" id="KW-0472">Membrane</keyword>
<feature type="transmembrane region" description="Helical" evidence="1">
    <location>
        <begin position="6"/>
        <end position="28"/>
    </location>
</feature>
<dbReference type="AlphaFoldDB" id="A0A224WWX5"/>
<feature type="transmembrane region" description="Helical" evidence="1">
    <location>
        <begin position="67"/>
        <end position="85"/>
    </location>
</feature>
<dbReference type="EMBL" id="BEDT01000001">
    <property type="protein sequence ID" value="GAX46829.1"/>
    <property type="molecule type" value="Genomic_DNA"/>
</dbReference>
<comment type="caution">
    <text evidence="2">The sequence shown here is derived from an EMBL/GenBank/DDBJ whole genome shotgun (WGS) entry which is preliminary data.</text>
</comment>
<name>A0A224WWX5_9LACT</name>
<feature type="transmembrane region" description="Helical" evidence="1">
    <location>
        <begin position="35"/>
        <end position="55"/>
    </location>
</feature>
<dbReference type="OrthoDB" id="2243660at2"/>
<proteinExistence type="predicted"/>
<sequence length="113" mass="12527">MTIIKIANFGLAFLLEMGALVILGYWGFHLQADRIVRIVVAILAPLVMSVVWGIWCAPTSSYRLDGIQLLLIKCLIFGSVTCCLFNMKQTTFAVGFGLLVMLHLGLSLYFKTL</sequence>
<dbReference type="InterPro" id="IPR021214">
    <property type="entry name" value="DUF2568"/>
</dbReference>
<dbReference type="RefSeq" id="WP_094783896.1">
    <property type="nucleotide sequence ID" value="NZ_BEDT01000001.1"/>
</dbReference>
<accession>A0A224WWX5</accession>
<keyword evidence="3" id="KW-1185">Reference proteome</keyword>
<evidence type="ECO:0000313" key="2">
    <source>
        <dbReference type="EMBL" id="GAX46829.1"/>
    </source>
</evidence>
<evidence type="ECO:0000313" key="3">
    <source>
        <dbReference type="Proteomes" id="UP000218689"/>
    </source>
</evidence>